<sequence length="303" mass="35742">KENNIKIRVDKIYKRKKSDFISMLPSVIFSPDDLKIVKSGPSDRRNFLDSILEKLDWKYYRQRLQYQKILIQRSSLIKSISGRAGAASNSTLEVWNDNIVRYGTDIIEKRYRLLAEFRDEFKSYLNSFFKGVEVDLFYVFSWDRGDNLDEYTDYFDVKSYKKENFIENNLKDIFYRKLIESLQKDLLYKTTTVGPHRDDFIILLNGKNIRSFGSQGQQRVASISLKLCELDILRKRIKKDPILLLDDVFSELDIERRKLLVKAVSDRFQTFVTTTNISYLDKLDLEFGNKLLIKDNKIAVSNL</sequence>
<evidence type="ECO:0000256" key="4">
    <source>
        <dbReference type="ARBA" id="ARBA00022840"/>
    </source>
</evidence>
<dbReference type="EMBL" id="BART01000562">
    <property type="protein sequence ID" value="GAG73529.1"/>
    <property type="molecule type" value="Genomic_DNA"/>
</dbReference>
<protein>
    <recommendedName>
        <fullName evidence="7">DNA replication and repair protein RecF</fullName>
    </recommendedName>
</protein>
<comment type="caution">
    <text evidence="6">The sequence shown here is derived from an EMBL/GenBank/DDBJ whole genome shotgun (WGS) entry which is preliminary data.</text>
</comment>
<dbReference type="AlphaFoldDB" id="X0ZVN3"/>
<dbReference type="NCBIfam" id="TIGR00611">
    <property type="entry name" value="recf"/>
    <property type="match status" value="1"/>
</dbReference>
<dbReference type="PROSITE" id="PS00618">
    <property type="entry name" value="RECF_2"/>
    <property type="match status" value="1"/>
</dbReference>
<dbReference type="InterPro" id="IPR018078">
    <property type="entry name" value="DNA-binding_RecF_CS"/>
</dbReference>
<evidence type="ECO:0000256" key="2">
    <source>
        <dbReference type="ARBA" id="ARBA00022705"/>
    </source>
</evidence>
<dbReference type="HAMAP" id="MF_00365">
    <property type="entry name" value="RecF"/>
    <property type="match status" value="1"/>
</dbReference>
<evidence type="ECO:0000256" key="1">
    <source>
        <dbReference type="ARBA" id="ARBA00022490"/>
    </source>
</evidence>
<dbReference type="PROSITE" id="PS00617">
    <property type="entry name" value="RECF_1"/>
    <property type="match status" value="1"/>
</dbReference>
<dbReference type="GO" id="GO:0006260">
    <property type="term" value="P:DNA replication"/>
    <property type="evidence" value="ECO:0007669"/>
    <property type="project" value="UniProtKB-KW"/>
</dbReference>
<keyword evidence="1" id="KW-0963">Cytoplasm</keyword>
<dbReference type="GO" id="GO:0000731">
    <property type="term" value="P:DNA synthesis involved in DNA repair"/>
    <property type="evidence" value="ECO:0007669"/>
    <property type="project" value="TreeGrafter"/>
</dbReference>
<reference evidence="6" key="1">
    <citation type="journal article" date="2014" name="Front. Microbiol.">
        <title>High frequency of phylogenetically diverse reductive dehalogenase-homologous genes in deep subseafloor sedimentary metagenomes.</title>
        <authorList>
            <person name="Kawai M."/>
            <person name="Futagami T."/>
            <person name="Toyoda A."/>
            <person name="Takaki Y."/>
            <person name="Nishi S."/>
            <person name="Hori S."/>
            <person name="Arai W."/>
            <person name="Tsubouchi T."/>
            <person name="Morono Y."/>
            <person name="Uchiyama I."/>
            <person name="Ito T."/>
            <person name="Fujiyama A."/>
            <person name="Inagaki F."/>
            <person name="Takami H."/>
        </authorList>
    </citation>
    <scope>NUCLEOTIDE SEQUENCE</scope>
    <source>
        <strain evidence="6">Expedition CK06-06</strain>
    </source>
</reference>
<keyword evidence="2" id="KW-0235">DNA replication</keyword>
<keyword evidence="5" id="KW-0238">DNA-binding</keyword>
<evidence type="ECO:0000256" key="5">
    <source>
        <dbReference type="ARBA" id="ARBA00023125"/>
    </source>
</evidence>
<keyword evidence="3" id="KW-0547">Nucleotide-binding</keyword>
<dbReference type="GO" id="GO:0006302">
    <property type="term" value="P:double-strand break repair"/>
    <property type="evidence" value="ECO:0007669"/>
    <property type="project" value="TreeGrafter"/>
</dbReference>
<dbReference type="InterPro" id="IPR001238">
    <property type="entry name" value="DNA-binding_RecF"/>
</dbReference>
<dbReference type="GO" id="GO:0003697">
    <property type="term" value="F:single-stranded DNA binding"/>
    <property type="evidence" value="ECO:0007669"/>
    <property type="project" value="InterPro"/>
</dbReference>
<dbReference type="InterPro" id="IPR042174">
    <property type="entry name" value="RecF_2"/>
</dbReference>
<dbReference type="PANTHER" id="PTHR32182">
    <property type="entry name" value="DNA REPLICATION AND REPAIR PROTEIN RECF"/>
    <property type="match status" value="1"/>
</dbReference>
<name>X0ZVN3_9ZZZZ</name>
<dbReference type="SUPFAM" id="SSF52540">
    <property type="entry name" value="P-loop containing nucleoside triphosphate hydrolases"/>
    <property type="match status" value="1"/>
</dbReference>
<gene>
    <name evidence="6" type="ORF">S01H4_02549</name>
</gene>
<evidence type="ECO:0008006" key="7">
    <source>
        <dbReference type="Google" id="ProtNLM"/>
    </source>
</evidence>
<keyword evidence="4" id="KW-0067">ATP-binding</keyword>
<dbReference type="PANTHER" id="PTHR32182:SF0">
    <property type="entry name" value="DNA REPLICATION AND REPAIR PROTEIN RECF"/>
    <property type="match status" value="1"/>
</dbReference>
<evidence type="ECO:0000313" key="6">
    <source>
        <dbReference type="EMBL" id="GAG73529.1"/>
    </source>
</evidence>
<dbReference type="Gene3D" id="1.20.1050.90">
    <property type="entry name" value="RecF/RecN/SMC, N-terminal domain"/>
    <property type="match status" value="1"/>
</dbReference>
<dbReference type="GO" id="GO:0005524">
    <property type="term" value="F:ATP binding"/>
    <property type="evidence" value="ECO:0007669"/>
    <property type="project" value="UniProtKB-KW"/>
</dbReference>
<accession>X0ZVN3</accession>
<evidence type="ECO:0000256" key="3">
    <source>
        <dbReference type="ARBA" id="ARBA00022741"/>
    </source>
</evidence>
<organism evidence="6">
    <name type="scientific">marine sediment metagenome</name>
    <dbReference type="NCBI Taxonomy" id="412755"/>
    <lineage>
        <taxon>unclassified sequences</taxon>
        <taxon>metagenomes</taxon>
        <taxon>ecological metagenomes</taxon>
    </lineage>
</organism>
<dbReference type="InterPro" id="IPR027417">
    <property type="entry name" value="P-loop_NTPase"/>
</dbReference>
<feature type="non-terminal residue" evidence="6">
    <location>
        <position position="1"/>
    </location>
</feature>
<proteinExistence type="inferred from homology"/>